<name>A0A329MRA3_9BACL</name>
<dbReference type="Pfam" id="PF13088">
    <property type="entry name" value="BNR_2"/>
    <property type="match status" value="1"/>
</dbReference>
<dbReference type="PANTHER" id="PTHR43752">
    <property type="entry name" value="BNR/ASP-BOX REPEAT FAMILY PROTEIN"/>
    <property type="match status" value="1"/>
</dbReference>
<evidence type="ECO:0000259" key="1">
    <source>
        <dbReference type="Pfam" id="PF13088"/>
    </source>
</evidence>
<dbReference type="EMBL" id="QMFB01000005">
    <property type="protein sequence ID" value="RAV21253.1"/>
    <property type="molecule type" value="Genomic_DNA"/>
</dbReference>
<comment type="caution">
    <text evidence="2">The sequence shown here is derived from an EMBL/GenBank/DDBJ whole genome shotgun (WGS) entry which is preliminary data.</text>
</comment>
<dbReference type="PANTHER" id="PTHR43752:SF2">
    <property type="entry name" value="BNR_ASP-BOX REPEAT FAMILY PROTEIN"/>
    <property type="match status" value="1"/>
</dbReference>
<dbReference type="AlphaFoldDB" id="A0A329MRA3"/>
<reference evidence="2 3" key="1">
    <citation type="journal article" date="2009" name="Int. J. Syst. Evol. Microbiol.">
        <title>Paenibacillus contaminans sp. nov., isolated from a contaminated laboratory plate.</title>
        <authorList>
            <person name="Chou J.H."/>
            <person name="Lee J.H."/>
            <person name="Lin M.C."/>
            <person name="Chang P.S."/>
            <person name="Arun A.B."/>
            <person name="Young C.C."/>
            <person name="Chen W.M."/>
        </authorList>
    </citation>
    <scope>NUCLEOTIDE SEQUENCE [LARGE SCALE GENOMIC DNA]</scope>
    <source>
        <strain evidence="2 3">CKOBP-6</strain>
    </source>
</reference>
<organism evidence="2 3">
    <name type="scientific">Paenibacillus contaminans</name>
    <dbReference type="NCBI Taxonomy" id="450362"/>
    <lineage>
        <taxon>Bacteria</taxon>
        <taxon>Bacillati</taxon>
        <taxon>Bacillota</taxon>
        <taxon>Bacilli</taxon>
        <taxon>Bacillales</taxon>
        <taxon>Paenibacillaceae</taxon>
        <taxon>Paenibacillus</taxon>
    </lineage>
</organism>
<keyword evidence="3" id="KW-1185">Reference proteome</keyword>
<dbReference type="InterPro" id="IPR036278">
    <property type="entry name" value="Sialidase_sf"/>
</dbReference>
<dbReference type="Proteomes" id="UP000250369">
    <property type="component" value="Unassembled WGS sequence"/>
</dbReference>
<dbReference type="OrthoDB" id="41724at2"/>
<feature type="domain" description="Sialidase" evidence="1">
    <location>
        <begin position="47"/>
        <end position="325"/>
    </location>
</feature>
<sequence>MDNLRDVVLELGPSEGNPRNSEGAFIELKDGRLLLVYSRFLGDSPEDYAYAVIAKRYSADRGNTWTDDEVIAKPEEYDAINLMSVSLLRLGNGDIGMFYGVRQGWHDLRFFLRRSADEGESWSEAVCCMPGPGYFNVNNDRVIRLQGGRLVIPASYFRMRGESTVDLSSWDSRAMLFFYLSDDDGVTWRESNSFYTLPYSRSGSGLDEPGVIELADGTLWAWCRTDMGYQYETFSMDRGETWSVPVPSFFTSPNSPLSMKRIPESNYLLAVWNPIPDYQTRLYERHTAGRFPLIGAISKDEGKTWGHYFSVETDESSGYCYVAIHFVDDSVLLAYCAGNRQDGSCLRRLRVSRIRLSDILPQP</sequence>
<dbReference type="Gene3D" id="2.120.10.10">
    <property type="match status" value="1"/>
</dbReference>
<evidence type="ECO:0000313" key="3">
    <source>
        <dbReference type="Proteomes" id="UP000250369"/>
    </source>
</evidence>
<accession>A0A329MRA3</accession>
<dbReference type="RefSeq" id="WP_113030956.1">
    <property type="nucleotide sequence ID" value="NZ_QMFB01000005.1"/>
</dbReference>
<dbReference type="CDD" id="cd15482">
    <property type="entry name" value="Sialidase_non-viral"/>
    <property type="match status" value="1"/>
</dbReference>
<gene>
    <name evidence="2" type="ORF">DQG23_11365</name>
</gene>
<dbReference type="SUPFAM" id="SSF50939">
    <property type="entry name" value="Sialidases"/>
    <property type="match status" value="1"/>
</dbReference>
<protein>
    <submittedName>
        <fullName evidence="2">Exo-alpha-sialidase</fullName>
    </submittedName>
</protein>
<proteinExistence type="predicted"/>
<dbReference type="InterPro" id="IPR011040">
    <property type="entry name" value="Sialidase"/>
</dbReference>
<evidence type="ECO:0000313" key="2">
    <source>
        <dbReference type="EMBL" id="RAV21253.1"/>
    </source>
</evidence>